<dbReference type="SMART" id="SM00355">
    <property type="entry name" value="ZnF_C2H2"/>
    <property type="match status" value="3"/>
</dbReference>
<feature type="compositionally biased region" description="Low complexity" evidence="12">
    <location>
        <begin position="343"/>
        <end position="352"/>
    </location>
</feature>
<feature type="region of interest" description="Disordered" evidence="12">
    <location>
        <begin position="190"/>
        <end position="248"/>
    </location>
</feature>
<feature type="region of interest" description="Disordered" evidence="12">
    <location>
        <begin position="380"/>
        <end position="422"/>
    </location>
</feature>
<dbReference type="InterPro" id="IPR050329">
    <property type="entry name" value="GLI_C2H2-zinc-finger"/>
</dbReference>
<evidence type="ECO:0000256" key="8">
    <source>
        <dbReference type="ARBA" id="ARBA00023125"/>
    </source>
</evidence>
<gene>
    <name evidence="14" type="ORF">WR25_00845</name>
</gene>
<dbReference type="PANTHER" id="PTHR19818:SF163">
    <property type="entry name" value="C2H2-TYPE DOMAIN-CONTAINING PROTEIN"/>
    <property type="match status" value="1"/>
</dbReference>
<evidence type="ECO:0000256" key="1">
    <source>
        <dbReference type="ARBA" id="ARBA00004123"/>
    </source>
</evidence>
<dbReference type="Proteomes" id="UP000218231">
    <property type="component" value="Unassembled WGS sequence"/>
</dbReference>
<evidence type="ECO:0000256" key="10">
    <source>
        <dbReference type="ARBA" id="ARBA00023242"/>
    </source>
</evidence>
<keyword evidence="10" id="KW-0539">Nucleus</keyword>
<sequence>MAKRSNTDMDKTPGKRMAAKKKGMAGSTPSKLMSPGQMVAKRTPRRYVPGTSREEDGMSSVAGMQTMQTRSRQGMPQPGQAPHPTDIQSLNDVLDMDAPIIDQMMPEPWPYDAIIDEFDAPLAVAAAGEAISGRAPQPRQPERPPAKAVQYDIQLTNLRLEEQALKDVLTTLQARERELVREKEVLKQIEQRQRQSAHAHHLQQQVPPHGHAPHPQQIQVPIPQQPTSHLGMTANRQPSPPPALHSMDADLPSSSNQAMVFHSDSEADIEILGEFFSTTPWKNASSPTDSASNGYHTLPSSPFSCCNEVLDDKVKTELFSEEVDYGSSLRLDVPLYEEEVTEENQQAAAAETPSAQGGQKEMTMPQPMAYDAPPVYHSMSNTPQPIHSQQQGHFDGTPNGCQMEQSQMGHHPMQSYQASSSVWDPHPALNGLPELPIYYLSDLPKELLESPNYKVEYIGPSCLGGFEPKQEAECCETEPQVWNKAKMGGQYHMVNQPYKCDYSNPNDVGLTNLNQYYGHNNQMMMSQAHYQSGYDHWEDWEQKPEVKYHPANNQLHYAPYSVPTHSRPASRPSAAVSPVAGSSQSRSQTPQKPRAKPGRPGIGPAVCDICGQHFKRLWLLKNHIRSHTGEKPFECEACGKAFSDKSNLRAHMATHSEVKPFDCLKCGKRFALRSYLTKHQKQSCFREECKMYTVIDGRKRRGANGIQFADGQSDQPL</sequence>
<comment type="similarity">
    <text evidence="2">Belongs to the krueppel C2H2-type zinc-finger protein family.</text>
</comment>
<keyword evidence="5 11" id="KW-0863">Zinc-finger</keyword>
<dbReference type="AlphaFoldDB" id="A0A2A2JQU7"/>
<keyword evidence="4" id="KW-0677">Repeat</keyword>
<dbReference type="InterPro" id="IPR013087">
    <property type="entry name" value="Znf_C2H2_type"/>
</dbReference>
<dbReference type="STRING" id="2018661.A0A2A2JQU7"/>
<feature type="region of interest" description="Disordered" evidence="12">
    <location>
        <begin position="339"/>
        <end position="365"/>
    </location>
</feature>
<feature type="domain" description="C2H2-type" evidence="13">
    <location>
        <begin position="633"/>
        <end position="660"/>
    </location>
</feature>
<dbReference type="GO" id="GO:0000981">
    <property type="term" value="F:DNA-binding transcription factor activity, RNA polymerase II-specific"/>
    <property type="evidence" value="ECO:0007669"/>
    <property type="project" value="TreeGrafter"/>
</dbReference>
<dbReference type="SUPFAM" id="SSF57667">
    <property type="entry name" value="beta-beta-alpha zinc fingers"/>
    <property type="match status" value="2"/>
</dbReference>
<dbReference type="FunFam" id="3.30.160.60:FF:000706">
    <property type="entry name" value="Zinc finger protein"/>
    <property type="match status" value="1"/>
</dbReference>
<dbReference type="GO" id="GO:0045944">
    <property type="term" value="P:positive regulation of transcription by RNA polymerase II"/>
    <property type="evidence" value="ECO:0007669"/>
    <property type="project" value="UniProtKB-ARBA"/>
</dbReference>
<evidence type="ECO:0000256" key="9">
    <source>
        <dbReference type="ARBA" id="ARBA00023163"/>
    </source>
</evidence>
<feature type="compositionally biased region" description="Polar residues" evidence="12">
    <location>
        <begin position="62"/>
        <end position="74"/>
    </location>
</feature>
<dbReference type="PANTHER" id="PTHR19818">
    <property type="entry name" value="ZINC FINGER PROTEIN ZIC AND GLI"/>
    <property type="match status" value="1"/>
</dbReference>
<dbReference type="PROSITE" id="PS00028">
    <property type="entry name" value="ZINC_FINGER_C2H2_1"/>
    <property type="match status" value="2"/>
</dbReference>
<feature type="compositionally biased region" description="Low complexity" evidence="12">
    <location>
        <begin position="566"/>
        <end position="585"/>
    </location>
</feature>
<keyword evidence="3" id="KW-0479">Metal-binding</keyword>
<accession>A0A2A2JQU7</accession>
<evidence type="ECO:0000256" key="5">
    <source>
        <dbReference type="ARBA" id="ARBA00022771"/>
    </source>
</evidence>
<evidence type="ECO:0000256" key="11">
    <source>
        <dbReference type="PROSITE-ProRule" id="PRU00042"/>
    </source>
</evidence>
<dbReference type="Pfam" id="PF00096">
    <property type="entry name" value="zf-C2H2"/>
    <property type="match status" value="3"/>
</dbReference>
<proteinExistence type="inferred from homology"/>
<feature type="compositionally biased region" description="Basic and acidic residues" evidence="12">
    <location>
        <begin position="1"/>
        <end position="13"/>
    </location>
</feature>
<dbReference type="FunFam" id="3.30.160.60:FF:000145">
    <property type="entry name" value="Zinc finger protein 574"/>
    <property type="match status" value="1"/>
</dbReference>
<evidence type="ECO:0000259" key="13">
    <source>
        <dbReference type="PROSITE" id="PS50157"/>
    </source>
</evidence>
<feature type="region of interest" description="Disordered" evidence="12">
    <location>
        <begin position="1"/>
        <end position="84"/>
    </location>
</feature>
<protein>
    <recommendedName>
        <fullName evidence="13">C2H2-type domain-containing protein</fullName>
    </recommendedName>
</protein>
<name>A0A2A2JQU7_9BILA</name>
<evidence type="ECO:0000256" key="12">
    <source>
        <dbReference type="SAM" id="MobiDB-lite"/>
    </source>
</evidence>
<evidence type="ECO:0000256" key="3">
    <source>
        <dbReference type="ARBA" id="ARBA00022723"/>
    </source>
</evidence>
<dbReference type="InterPro" id="IPR036236">
    <property type="entry name" value="Znf_C2H2_sf"/>
</dbReference>
<comment type="subcellular location">
    <subcellularLocation>
        <location evidence="1">Nucleus</location>
    </subcellularLocation>
</comment>
<feature type="domain" description="C2H2-type" evidence="13">
    <location>
        <begin position="661"/>
        <end position="681"/>
    </location>
</feature>
<evidence type="ECO:0000313" key="15">
    <source>
        <dbReference type="Proteomes" id="UP000218231"/>
    </source>
</evidence>
<dbReference type="OrthoDB" id="3437960at2759"/>
<keyword evidence="9" id="KW-0804">Transcription</keyword>
<feature type="compositionally biased region" description="Low complexity" evidence="12">
    <location>
        <begin position="213"/>
        <end position="226"/>
    </location>
</feature>
<evidence type="ECO:0000256" key="2">
    <source>
        <dbReference type="ARBA" id="ARBA00006991"/>
    </source>
</evidence>
<evidence type="ECO:0000256" key="6">
    <source>
        <dbReference type="ARBA" id="ARBA00022833"/>
    </source>
</evidence>
<keyword evidence="7" id="KW-0805">Transcription regulation</keyword>
<evidence type="ECO:0000256" key="7">
    <source>
        <dbReference type="ARBA" id="ARBA00023015"/>
    </source>
</evidence>
<feature type="compositionally biased region" description="Polar residues" evidence="12">
    <location>
        <begin position="227"/>
        <end position="237"/>
    </location>
</feature>
<dbReference type="GO" id="GO:0000978">
    <property type="term" value="F:RNA polymerase II cis-regulatory region sequence-specific DNA binding"/>
    <property type="evidence" value="ECO:0007669"/>
    <property type="project" value="TreeGrafter"/>
</dbReference>
<feature type="region of interest" description="Disordered" evidence="12">
    <location>
        <begin position="557"/>
        <end position="600"/>
    </location>
</feature>
<dbReference type="GO" id="GO:0008270">
    <property type="term" value="F:zinc ion binding"/>
    <property type="evidence" value="ECO:0007669"/>
    <property type="project" value="UniProtKB-KW"/>
</dbReference>
<evidence type="ECO:0000256" key="4">
    <source>
        <dbReference type="ARBA" id="ARBA00022737"/>
    </source>
</evidence>
<organism evidence="14 15">
    <name type="scientific">Diploscapter pachys</name>
    <dbReference type="NCBI Taxonomy" id="2018661"/>
    <lineage>
        <taxon>Eukaryota</taxon>
        <taxon>Metazoa</taxon>
        <taxon>Ecdysozoa</taxon>
        <taxon>Nematoda</taxon>
        <taxon>Chromadorea</taxon>
        <taxon>Rhabditida</taxon>
        <taxon>Rhabditina</taxon>
        <taxon>Rhabditomorpha</taxon>
        <taxon>Rhabditoidea</taxon>
        <taxon>Rhabditidae</taxon>
        <taxon>Diploscapter</taxon>
    </lineage>
</organism>
<feature type="domain" description="C2H2-type" evidence="13">
    <location>
        <begin position="605"/>
        <end position="632"/>
    </location>
</feature>
<dbReference type="GO" id="GO:0005634">
    <property type="term" value="C:nucleus"/>
    <property type="evidence" value="ECO:0007669"/>
    <property type="project" value="UniProtKB-SubCell"/>
</dbReference>
<feature type="compositionally biased region" description="Polar residues" evidence="12">
    <location>
        <begin position="399"/>
        <end position="422"/>
    </location>
</feature>
<keyword evidence="15" id="KW-1185">Reference proteome</keyword>
<feature type="compositionally biased region" description="Polar residues" evidence="12">
    <location>
        <begin position="380"/>
        <end position="392"/>
    </location>
</feature>
<comment type="caution">
    <text evidence="14">The sequence shown here is derived from an EMBL/GenBank/DDBJ whole genome shotgun (WGS) entry which is preliminary data.</text>
</comment>
<keyword evidence="6" id="KW-0862">Zinc</keyword>
<reference evidence="14 15" key="1">
    <citation type="journal article" date="2017" name="Curr. Biol.">
        <title>Genome architecture and evolution of a unichromosomal asexual nematode.</title>
        <authorList>
            <person name="Fradin H."/>
            <person name="Zegar C."/>
            <person name="Gutwein M."/>
            <person name="Lucas J."/>
            <person name="Kovtun M."/>
            <person name="Corcoran D."/>
            <person name="Baugh L.R."/>
            <person name="Kiontke K."/>
            <person name="Gunsalus K."/>
            <person name="Fitch D.H."/>
            <person name="Piano F."/>
        </authorList>
    </citation>
    <scope>NUCLEOTIDE SEQUENCE [LARGE SCALE GENOMIC DNA]</scope>
    <source>
        <strain evidence="14">PF1309</strain>
    </source>
</reference>
<dbReference type="EMBL" id="LIAE01010278">
    <property type="protein sequence ID" value="PAV64078.1"/>
    <property type="molecule type" value="Genomic_DNA"/>
</dbReference>
<dbReference type="Gene3D" id="3.30.160.60">
    <property type="entry name" value="Classic Zinc Finger"/>
    <property type="match status" value="3"/>
</dbReference>
<keyword evidence="8" id="KW-0238">DNA-binding</keyword>
<dbReference type="PROSITE" id="PS50157">
    <property type="entry name" value="ZINC_FINGER_C2H2_2"/>
    <property type="match status" value="3"/>
</dbReference>
<dbReference type="FunFam" id="3.30.160.60:FF:001506">
    <property type="entry name" value="Zinc finger protein"/>
    <property type="match status" value="1"/>
</dbReference>
<evidence type="ECO:0000313" key="14">
    <source>
        <dbReference type="EMBL" id="PAV64078.1"/>
    </source>
</evidence>